<name>A0A0D2KKR5_9CHLO</name>
<keyword evidence="5" id="KW-1185">Reference proteome</keyword>
<dbReference type="EMBL" id="KK103032">
    <property type="protein sequence ID" value="KIY96378.1"/>
    <property type="molecule type" value="Genomic_DNA"/>
</dbReference>
<protein>
    <recommendedName>
        <fullName evidence="3">BTB domain-containing protein</fullName>
    </recommendedName>
</protein>
<dbReference type="OrthoDB" id="534632at2759"/>
<feature type="coiled-coil region" evidence="2">
    <location>
        <begin position="409"/>
        <end position="436"/>
    </location>
</feature>
<accession>A0A0D2KKR5</accession>
<evidence type="ECO:0000313" key="4">
    <source>
        <dbReference type="EMBL" id="KIY96378.1"/>
    </source>
</evidence>
<dbReference type="STRING" id="145388.A0A0D2KKR5"/>
<gene>
    <name evidence="4" type="ORF">MNEG_11584</name>
</gene>
<dbReference type="Gene3D" id="3.30.710.10">
    <property type="entry name" value="Potassium Channel Kv1.1, Chain A"/>
    <property type="match status" value="1"/>
</dbReference>
<keyword evidence="2" id="KW-0175">Coiled coil</keyword>
<proteinExistence type="predicted"/>
<dbReference type="SMART" id="SM00225">
    <property type="entry name" value="BTB"/>
    <property type="match status" value="1"/>
</dbReference>
<dbReference type="PANTHER" id="PTHR24413">
    <property type="entry name" value="SPECKLE-TYPE POZ PROTEIN"/>
    <property type="match status" value="1"/>
</dbReference>
<dbReference type="AlphaFoldDB" id="A0A0D2KKR5"/>
<dbReference type="RefSeq" id="XP_013895398.1">
    <property type="nucleotide sequence ID" value="XM_014039944.1"/>
</dbReference>
<feature type="domain" description="BTB" evidence="3">
    <location>
        <begin position="168"/>
        <end position="236"/>
    </location>
</feature>
<dbReference type="PROSITE" id="PS50097">
    <property type="entry name" value="BTB"/>
    <property type="match status" value="1"/>
</dbReference>
<dbReference type="CDD" id="cd18186">
    <property type="entry name" value="BTB_POZ_ZBTB_KLHL-like"/>
    <property type="match status" value="1"/>
</dbReference>
<dbReference type="Proteomes" id="UP000054498">
    <property type="component" value="Unassembled WGS sequence"/>
</dbReference>
<dbReference type="InterPro" id="IPR011333">
    <property type="entry name" value="SKP1/BTB/POZ_sf"/>
</dbReference>
<dbReference type="InterPro" id="IPR000210">
    <property type="entry name" value="BTB/POZ_dom"/>
</dbReference>
<dbReference type="Pfam" id="PF00651">
    <property type="entry name" value="BTB"/>
    <property type="match status" value="1"/>
</dbReference>
<evidence type="ECO:0000256" key="2">
    <source>
        <dbReference type="SAM" id="Coils"/>
    </source>
</evidence>
<comment type="pathway">
    <text evidence="1">Protein modification; protein ubiquitination.</text>
</comment>
<evidence type="ECO:0000259" key="3">
    <source>
        <dbReference type="PROSITE" id="PS50097"/>
    </source>
</evidence>
<reference evidence="4 5" key="1">
    <citation type="journal article" date="2013" name="BMC Genomics">
        <title>Reconstruction of the lipid metabolism for the microalga Monoraphidium neglectum from its genome sequence reveals characteristics suitable for biofuel production.</title>
        <authorList>
            <person name="Bogen C."/>
            <person name="Al-Dilaimi A."/>
            <person name="Albersmeier A."/>
            <person name="Wichmann J."/>
            <person name="Grundmann M."/>
            <person name="Rupp O."/>
            <person name="Lauersen K.J."/>
            <person name="Blifernez-Klassen O."/>
            <person name="Kalinowski J."/>
            <person name="Goesmann A."/>
            <person name="Mussgnug J.H."/>
            <person name="Kruse O."/>
        </authorList>
    </citation>
    <scope>NUCLEOTIDE SEQUENCE [LARGE SCALE GENOMIC DNA]</scope>
    <source>
        <strain evidence="4 5">SAG 48.87</strain>
    </source>
</reference>
<dbReference type="KEGG" id="mng:MNEG_11584"/>
<organism evidence="4 5">
    <name type="scientific">Monoraphidium neglectum</name>
    <dbReference type="NCBI Taxonomy" id="145388"/>
    <lineage>
        <taxon>Eukaryota</taxon>
        <taxon>Viridiplantae</taxon>
        <taxon>Chlorophyta</taxon>
        <taxon>core chlorophytes</taxon>
        <taxon>Chlorophyceae</taxon>
        <taxon>CS clade</taxon>
        <taxon>Sphaeropleales</taxon>
        <taxon>Selenastraceae</taxon>
        <taxon>Monoraphidium</taxon>
    </lineage>
</organism>
<evidence type="ECO:0000313" key="5">
    <source>
        <dbReference type="Proteomes" id="UP000054498"/>
    </source>
</evidence>
<dbReference type="SUPFAM" id="SSF54695">
    <property type="entry name" value="POZ domain"/>
    <property type="match status" value="1"/>
</dbReference>
<evidence type="ECO:0000256" key="1">
    <source>
        <dbReference type="ARBA" id="ARBA00004906"/>
    </source>
</evidence>
<sequence>MEVFHATLSLDALEKQVKELNTGCAALQLDVATPLSAALCINVAVEGVAPGAEDGKAGPQIRTTIKWVGEVANEVALSLHIRGVRESDGTEDMIILGASSQGVAPKQLPALELVLAASDVAAAVAEGFRLQAALAIMPGAALGPDDALAVEPASGAAAMGCMLNGPFCDAAIRAGGAEFPAHRVVLAAASPVFLSMLSSSPMKEARDAAVELRGADPAAVARLVAHMYGQRGEVPVSGLVALHALADQYQLRSGLAWRLLVELSTARLAPAALCALLPAAHSSCWRACETSLYGQAAEALAELVSDPAFALWPFDCLAAVVARAPALTALRAATAWVAAQAPAQGQQSDWWPRLLACAQLGDAALEDLRELWGSYGSTGLPGLSDALVAPLLALGEKAEKAVVQSCFTIVDQKRVIEQQEQQIAEMDRRIVELRSHARRSGWPV</sequence>
<dbReference type="GeneID" id="25728861"/>